<gene>
    <name evidence="3" type="ORF">FM110_06010</name>
</gene>
<dbReference type="Proteomes" id="UP000195981">
    <property type="component" value="Unassembled WGS sequence"/>
</dbReference>
<dbReference type="RefSeq" id="WP_087103605.1">
    <property type="nucleotide sequence ID" value="NZ_FWFG01000052.1"/>
</dbReference>
<sequence length="392" mass="40567">MDDSDDTVVLRRLADSLVAGARDGAPEGASAAVAAIRRPGRPDAIAAAGTTFLPDLRDLPGIAVAGDRAPLPVDAGTLFDLASVTKVVTTLTALTRAGDSLLDLDAPVREVLGDPVPHPAITPRHLLTHTAGLPSTLPLHRVPGGPAARRDAVRRAQLVTAPGTAHAYSCTGFILLGLLLEHLGGAPLPELARTRVFDPARMHRTAWHLSPADRERAAATEVQTDPPRGLVQGEVHDEAAWGLMRRDDGAAPDPTAGSGNAGLFAPVADVLALGTLLSGTSPTGTVRADGAPGPAIPAALRRELATDQLMPLGITTGEPWRQGLGTRIGQDLPTTAADAPVIGHSGFTGTTVLVDLRDGTVAVLLTNRVHPHRDRFSVMAARRALAARAFPA</sequence>
<dbReference type="OrthoDB" id="9809635at2"/>
<dbReference type="InterPro" id="IPR012338">
    <property type="entry name" value="Beta-lactam/transpept-like"/>
</dbReference>
<organism evidence="3 4">
    <name type="scientific">Brachybacterium nesterenkovii</name>
    <dbReference type="NCBI Taxonomy" id="47847"/>
    <lineage>
        <taxon>Bacteria</taxon>
        <taxon>Bacillati</taxon>
        <taxon>Actinomycetota</taxon>
        <taxon>Actinomycetes</taxon>
        <taxon>Micrococcales</taxon>
        <taxon>Dermabacteraceae</taxon>
        <taxon>Brachybacterium</taxon>
    </lineage>
</organism>
<dbReference type="GO" id="GO:0016787">
    <property type="term" value="F:hydrolase activity"/>
    <property type="evidence" value="ECO:0007669"/>
    <property type="project" value="UniProtKB-KW"/>
</dbReference>
<dbReference type="PANTHER" id="PTHR43283:SF11">
    <property type="entry name" value="BETA-LACTAMASE-RELATED DOMAIN-CONTAINING PROTEIN"/>
    <property type="match status" value="1"/>
</dbReference>
<dbReference type="Pfam" id="PF00144">
    <property type="entry name" value="Beta-lactamase"/>
    <property type="match status" value="1"/>
</dbReference>
<proteinExistence type="predicted"/>
<dbReference type="InterPro" id="IPR050789">
    <property type="entry name" value="Diverse_Enzym_Activities"/>
</dbReference>
<dbReference type="SUPFAM" id="SSF56601">
    <property type="entry name" value="beta-lactamase/transpeptidase-like"/>
    <property type="match status" value="1"/>
</dbReference>
<dbReference type="AlphaFoldDB" id="A0A1X6WYN0"/>
<evidence type="ECO:0000313" key="4">
    <source>
        <dbReference type="Proteomes" id="UP000195981"/>
    </source>
</evidence>
<keyword evidence="4" id="KW-1185">Reference proteome</keyword>
<keyword evidence="1" id="KW-0378">Hydrolase</keyword>
<accession>A0A1X6WYN0</accession>
<dbReference type="Gene3D" id="3.40.710.10">
    <property type="entry name" value="DD-peptidase/beta-lactamase superfamily"/>
    <property type="match status" value="1"/>
</dbReference>
<dbReference type="InterPro" id="IPR001466">
    <property type="entry name" value="Beta-lactam-related"/>
</dbReference>
<reference evidence="3 4" key="1">
    <citation type="submission" date="2017-02" db="EMBL/GenBank/DDBJ databases">
        <authorList>
            <person name="Peterson S.W."/>
        </authorList>
    </citation>
    <scope>NUCLEOTIDE SEQUENCE [LARGE SCALE GENOMIC DNA]</scope>
    <source>
        <strain evidence="3 4">CIP104813</strain>
    </source>
</reference>
<evidence type="ECO:0000256" key="1">
    <source>
        <dbReference type="ARBA" id="ARBA00022801"/>
    </source>
</evidence>
<evidence type="ECO:0000313" key="3">
    <source>
        <dbReference type="EMBL" id="SLM90996.1"/>
    </source>
</evidence>
<feature type="domain" description="Beta-lactamase-related" evidence="2">
    <location>
        <begin position="35"/>
        <end position="378"/>
    </location>
</feature>
<protein>
    <submittedName>
        <fullName evidence="3">Beta-lactamase class C and other penicillin binding proteins</fullName>
    </submittedName>
</protein>
<name>A0A1X6WYN0_9MICO</name>
<dbReference type="EMBL" id="FWFG01000052">
    <property type="protein sequence ID" value="SLM90996.1"/>
    <property type="molecule type" value="Genomic_DNA"/>
</dbReference>
<dbReference type="PANTHER" id="PTHR43283">
    <property type="entry name" value="BETA-LACTAMASE-RELATED"/>
    <property type="match status" value="1"/>
</dbReference>
<evidence type="ECO:0000259" key="2">
    <source>
        <dbReference type="Pfam" id="PF00144"/>
    </source>
</evidence>